<dbReference type="RefSeq" id="WP_058641261.1">
    <property type="nucleotide sequence ID" value="NZ_LDSL01000047.1"/>
</dbReference>
<dbReference type="PANTHER" id="PTHR42928">
    <property type="entry name" value="TRICARBOXYLATE-BINDING PROTEIN"/>
    <property type="match status" value="1"/>
</dbReference>
<dbReference type="CDD" id="cd13578">
    <property type="entry name" value="PBP2_Bug27"/>
    <property type="match status" value="1"/>
</dbReference>
<keyword evidence="2" id="KW-0732">Signal</keyword>
<dbReference type="Gene3D" id="3.40.190.150">
    <property type="entry name" value="Bordetella uptake gene, domain 1"/>
    <property type="match status" value="1"/>
</dbReference>
<protein>
    <submittedName>
        <fullName evidence="3">MFS transporter</fullName>
    </submittedName>
</protein>
<comment type="similarity">
    <text evidence="1">Belongs to the UPF0065 (bug) family.</text>
</comment>
<dbReference type="InterPro" id="IPR005064">
    <property type="entry name" value="BUG"/>
</dbReference>
<evidence type="ECO:0000256" key="2">
    <source>
        <dbReference type="SAM" id="SignalP"/>
    </source>
</evidence>
<dbReference type="InterPro" id="IPR042100">
    <property type="entry name" value="Bug_dom1"/>
</dbReference>
<feature type="signal peptide" evidence="2">
    <location>
        <begin position="1"/>
        <end position="24"/>
    </location>
</feature>
<dbReference type="PIRSF" id="PIRSF017082">
    <property type="entry name" value="YflP"/>
    <property type="match status" value="1"/>
</dbReference>
<dbReference type="EMBL" id="LDSL01000047">
    <property type="protein sequence ID" value="KTT23728.1"/>
    <property type="molecule type" value="Genomic_DNA"/>
</dbReference>
<dbReference type="OrthoDB" id="8678477at2"/>
<comment type="caution">
    <text evidence="3">The sequence shown here is derived from an EMBL/GenBank/DDBJ whole genome shotgun (WGS) entry which is preliminary data.</text>
</comment>
<evidence type="ECO:0000313" key="3">
    <source>
        <dbReference type="EMBL" id="KTT23728.1"/>
    </source>
</evidence>
<gene>
    <name evidence="3" type="ORF">NS331_06890</name>
</gene>
<organism evidence="3 4">
    <name type="scientific">Pseudacidovorax intermedius</name>
    <dbReference type="NCBI Taxonomy" id="433924"/>
    <lineage>
        <taxon>Bacteria</taxon>
        <taxon>Pseudomonadati</taxon>
        <taxon>Pseudomonadota</taxon>
        <taxon>Betaproteobacteria</taxon>
        <taxon>Burkholderiales</taxon>
        <taxon>Comamonadaceae</taxon>
        <taxon>Pseudacidovorax</taxon>
    </lineage>
</organism>
<keyword evidence="4" id="KW-1185">Reference proteome</keyword>
<feature type="chain" id="PRO_5007546927" evidence="2">
    <location>
        <begin position="25"/>
        <end position="318"/>
    </location>
</feature>
<dbReference type="PATRIC" id="fig|433924.3.peg.3325"/>
<name>A0A147H1E0_9BURK</name>
<evidence type="ECO:0000256" key="1">
    <source>
        <dbReference type="ARBA" id="ARBA00006987"/>
    </source>
</evidence>
<dbReference type="Proteomes" id="UP000072741">
    <property type="component" value="Unassembled WGS sequence"/>
</dbReference>
<dbReference type="AlphaFoldDB" id="A0A147H1E0"/>
<proteinExistence type="inferred from homology"/>
<dbReference type="Gene3D" id="3.40.190.10">
    <property type="entry name" value="Periplasmic binding protein-like II"/>
    <property type="match status" value="1"/>
</dbReference>
<evidence type="ECO:0000313" key="4">
    <source>
        <dbReference type="Proteomes" id="UP000072741"/>
    </source>
</evidence>
<sequence>MQRRHLIRALGAAPLGLAFGPLRAQTVSRLLVGATPGGGTDIVARSLGHEMGPRMNRQFVIDNRPGAAGNIAAAAVAKAAPDGSTLLLSYTSHAINPTLYDKLPFDPVADFTPLAGIASLPGILVAHPSVPANNIRELIALAKARPGKLNIAIAGLGSANHLAGEVLKLDAGLKITSVPYKGTGPALQDVIAGQIELAIAGVASVQPQIRAGKVKALGVTSAQRLPEFPDVPAIAEAIPGFDFSAWYGLFGPAGMNPELAEQFSRAARESLNTPAMKERFKTEGLIAMGTGREEFGRFVKSEIQRWGRIVTATGARPE</sequence>
<accession>A0A147H1E0</accession>
<dbReference type="Pfam" id="PF03401">
    <property type="entry name" value="TctC"/>
    <property type="match status" value="1"/>
</dbReference>
<reference evidence="3 4" key="1">
    <citation type="journal article" date="2016" name="Front. Microbiol.">
        <title>Genomic Resource of Rice Seed Associated Bacteria.</title>
        <authorList>
            <person name="Midha S."/>
            <person name="Bansal K."/>
            <person name="Sharma S."/>
            <person name="Kumar N."/>
            <person name="Patil P.P."/>
            <person name="Chaudhry V."/>
            <person name="Patil P.B."/>
        </authorList>
    </citation>
    <scope>NUCLEOTIDE SEQUENCE [LARGE SCALE GENOMIC DNA]</scope>
    <source>
        <strain evidence="3 4">NS331</strain>
    </source>
</reference>
<dbReference type="PANTHER" id="PTHR42928:SF5">
    <property type="entry name" value="BLR1237 PROTEIN"/>
    <property type="match status" value="1"/>
</dbReference>
<dbReference type="SUPFAM" id="SSF53850">
    <property type="entry name" value="Periplasmic binding protein-like II"/>
    <property type="match status" value="1"/>
</dbReference>